<evidence type="ECO:0000256" key="3">
    <source>
        <dbReference type="SAM" id="MobiDB-lite"/>
    </source>
</evidence>
<keyword evidence="2" id="KW-0371">Homeobox</keyword>
<feature type="DNA-binding region" description="Homeobox" evidence="2">
    <location>
        <begin position="27"/>
        <end position="40"/>
    </location>
</feature>
<dbReference type="GO" id="GO:0005634">
    <property type="term" value="C:nucleus"/>
    <property type="evidence" value="ECO:0007669"/>
    <property type="project" value="UniProtKB-SubCell"/>
</dbReference>
<dbReference type="Gene3D" id="1.10.10.60">
    <property type="entry name" value="Homeodomain-like"/>
    <property type="match status" value="1"/>
</dbReference>
<dbReference type="Proteomes" id="UP000270296">
    <property type="component" value="Unassembled WGS sequence"/>
</dbReference>
<keyword evidence="2" id="KW-0539">Nucleus</keyword>
<dbReference type="GO" id="GO:0003677">
    <property type="term" value="F:DNA binding"/>
    <property type="evidence" value="ECO:0007669"/>
    <property type="project" value="UniProtKB-UniRule"/>
</dbReference>
<evidence type="ECO:0000259" key="4">
    <source>
        <dbReference type="PROSITE" id="PS50071"/>
    </source>
</evidence>
<feature type="domain" description="Homeobox" evidence="4">
    <location>
        <begin position="25"/>
        <end position="39"/>
    </location>
</feature>
<dbReference type="InterPro" id="IPR009057">
    <property type="entry name" value="Homeodomain-like_sf"/>
</dbReference>
<keyword evidence="6" id="KW-1185">Reference proteome</keyword>
<feature type="compositionally biased region" description="Polar residues" evidence="3">
    <location>
        <begin position="41"/>
        <end position="81"/>
    </location>
</feature>
<dbReference type="CDD" id="cd00086">
    <property type="entry name" value="homeodomain"/>
    <property type="match status" value="1"/>
</dbReference>
<proteinExistence type="predicted"/>
<gene>
    <name evidence="5" type="ORF">SBAD_LOCUS3816</name>
</gene>
<feature type="region of interest" description="Disordered" evidence="3">
    <location>
        <begin position="39"/>
        <end position="152"/>
    </location>
</feature>
<dbReference type="InterPro" id="IPR001356">
    <property type="entry name" value="HD"/>
</dbReference>
<evidence type="ECO:0000256" key="1">
    <source>
        <dbReference type="ARBA" id="ARBA00004123"/>
    </source>
</evidence>
<accession>A0A183IJM0</accession>
<sequence length="152" mass="16380">MGRMRRRITMIGSRVVESLQFDMSVKIWFQNRRSKYKKMIKTQQHPIGKQQQSSDKSIQPMSENLDSQNNPLLIQQTESPAPNNPMDGSGVPGSVNYNGGTTMSPSSARHSNSVEQNPLDGGCSMAGPTTLPQSGGGGGGPVMASLSRLTTD</sequence>
<evidence type="ECO:0000313" key="7">
    <source>
        <dbReference type="WBParaSite" id="SBAD_0000398601-mRNA-1"/>
    </source>
</evidence>
<evidence type="ECO:0000313" key="5">
    <source>
        <dbReference type="EMBL" id="VDP02454.1"/>
    </source>
</evidence>
<dbReference type="OrthoDB" id="6159439at2759"/>
<dbReference type="EMBL" id="UZAM01007967">
    <property type="protein sequence ID" value="VDP02454.1"/>
    <property type="molecule type" value="Genomic_DNA"/>
</dbReference>
<protein>
    <submittedName>
        <fullName evidence="7">Homeobox domain-containing protein</fullName>
    </submittedName>
</protein>
<reference evidence="5 6" key="2">
    <citation type="submission" date="2018-11" db="EMBL/GenBank/DDBJ databases">
        <authorList>
            <consortium name="Pathogen Informatics"/>
        </authorList>
    </citation>
    <scope>NUCLEOTIDE SEQUENCE [LARGE SCALE GENOMIC DNA]</scope>
</reference>
<dbReference type="PROSITE" id="PS50071">
    <property type="entry name" value="HOMEOBOX_2"/>
    <property type="match status" value="1"/>
</dbReference>
<dbReference type="AlphaFoldDB" id="A0A183IJM0"/>
<reference evidence="7" key="1">
    <citation type="submission" date="2016-06" db="UniProtKB">
        <authorList>
            <consortium name="WormBaseParasite"/>
        </authorList>
    </citation>
    <scope>IDENTIFICATION</scope>
</reference>
<name>A0A183IJM0_9BILA</name>
<dbReference type="SUPFAM" id="SSF46689">
    <property type="entry name" value="Homeodomain-like"/>
    <property type="match status" value="1"/>
</dbReference>
<evidence type="ECO:0000256" key="2">
    <source>
        <dbReference type="PROSITE-ProRule" id="PRU00108"/>
    </source>
</evidence>
<dbReference type="WBParaSite" id="SBAD_0000398601-mRNA-1">
    <property type="protein sequence ID" value="SBAD_0000398601-mRNA-1"/>
    <property type="gene ID" value="SBAD_0000398601"/>
</dbReference>
<comment type="subcellular location">
    <subcellularLocation>
        <location evidence="1 2">Nucleus</location>
    </subcellularLocation>
</comment>
<feature type="compositionally biased region" description="Polar residues" evidence="3">
    <location>
        <begin position="95"/>
        <end position="116"/>
    </location>
</feature>
<keyword evidence="2" id="KW-0238">DNA-binding</keyword>
<organism evidence="7">
    <name type="scientific">Soboliphyme baturini</name>
    <dbReference type="NCBI Taxonomy" id="241478"/>
    <lineage>
        <taxon>Eukaryota</taxon>
        <taxon>Metazoa</taxon>
        <taxon>Ecdysozoa</taxon>
        <taxon>Nematoda</taxon>
        <taxon>Enoplea</taxon>
        <taxon>Dorylaimia</taxon>
        <taxon>Dioctophymatida</taxon>
        <taxon>Dioctophymatoidea</taxon>
        <taxon>Soboliphymatidae</taxon>
        <taxon>Soboliphyme</taxon>
    </lineage>
</organism>
<evidence type="ECO:0000313" key="6">
    <source>
        <dbReference type="Proteomes" id="UP000270296"/>
    </source>
</evidence>